<dbReference type="EMBL" id="JBHSAB010000002">
    <property type="protein sequence ID" value="MFC3908058.1"/>
    <property type="molecule type" value="Genomic_DNA"/>
</dbReference>
<name>A0ABV8CCM2_9GAMM</name>
<organism evidence="1 2">
    <name type="scientific">Legionella dresdenensis</name>
    <dbReference type="NCBI Taxonomy" id="450200"/>
    <lineage>
        <taxon>Bacteria</taxon>
        <taxon>Pseudomonadati</taxon>
        <taxon>Pseudomonadota</taxon>
        <taxon>Gammaproteobacteria</taxon>
        <taxon>Legionellales</taxon>
        <taxon>Legionellaceae</taxon>
        <taxon>Legionella</taxon>
    </lineage>
</organism>
<keyword evidence="2" id="KW-1185">Reference proteome</keyword>
<evidence type="ECO:0000313" key="2">
    <source>
        <dbReference type="Proteomes" id="UP001595758"/>
    </source>
</evidence>
<dbReference type="RefSeq" id="WP_382340994.1">
    <property type="nucleotide sequence ID" value="NZ_JBHSAB010000002.1"/>
</dbReference>
<dbReference type="Proteomes" id="UP001595758">
    <property type="component" value="Unassembled WGS sequence"/>
</dbReference>
<accession>A0ABV8CCM2</accession>
<evidence type="ECO:0000313" key="1">
    <source>
        <dbReference type="EMBL" id="MFC3908058.1"/>
    </source>
</evidence>
<comment type="caution">
    <text evidence="1">The sequence shown here is derived from an EMBL/GenBank/DDBJ whole genome shotgun (WGS) entry which is preliminary data.</text>
</comment>
<protein>
    <submittedName>
        <fullName evidence="1">Uncharacterized protein</fullName>
    </submittedName>
</protein>
<sequence>METIESIKSAHLKKSLALIKAEKANVIFDIVFGVPAAQVLLVAHELNFGH</sequence>
<gene>
    <name evidence="1" type="ORF">ACFORL_03055</name>
</gene>
<proteinExistence type="predicted"/>
<reference evidence="2" key="1">
    <citation type="journal article" date="2019" name="Int. J. Syst. Evol. Microbiol.">
        <title>The Global Catalogue of Microorganisms (GCM) 10K type strain sequencing project: providing services to taxonomists for standard genome sequencing and annotation.</title>
        <authorList>
            <consortium name="The Broad Institute Genomics Platform"/>
            <consortium name="The Broad Institute Genome Sequencing Center for Infectious Disease"/>
            <person name="Wu L."/>
            <person name="Ma J."/>
        </authorList>
    </citation>
    <scope>NUCLEOTIDE SEQUENCE [LARGE SCALE GENOMIC DNA]</scope>
    <source>
        <strain evidence="2">CCUG 59858</strain>
    </source>
</reference>